<keyword evidence="5" id="KW-1185">Reference proteome</keyword>
<evidence type="ECO:0000256" key="1">
    <source>
        <dbReference type="ARBA" id="ARBA00005466"/>
    </source>
</evidence>
<dbReference type="GO" id="GO:0016491">
    <property type="term" value="F:oxidoreductase activity"/>
    <property type="evidence" value="ECO:0007669"/>
    <property type="project" value="UniProtKB-KW"/>
</dbReference>
<dbReference type="PANTHER" id="PTHR13878:SF91">
    <property type="entry name" value="FAD BINDING DOMAIN PROTEIN (AFU_ORTHOLOGUE AFUA_6G12070)-RELATED"/>
    <property type="match status" value="1"/>
</dbReference>
<organism evidence="4 5">
    <name type="scientific">Sclerotinia nivalis</name>
    <dbReference type="NCBI Taxonomy" id="352851"/>
    <lineage>
        <taxon>Eukaryota</taxon>
        <taxon>Fungi</taxon>
        <taxon>Dikarya</taxon>
        <taxon>Ascomycota</taxon>
        <taxon>Pezizomycotina</taxon>
        <taxon>Leotiomycetes</taxon>
        <taxon>Helotiales</taxon>
        <taxon>Sclerotiniaceae</taxon>
        <taxon>Sclerotinia</taxon>
    </lineage>
</organism>
<protein>
    <recommendedName>
        <fullName evidence="3">FAD-binding PCMH-type domain-containing protein</fullName>
    </recommendedName>
</protein>
<proteinExistence type="inferred from homology"/>
<dbReference type="GO" id="GO:0071949">
    <property type="term" value="F:FAD binding"/>
    <property type="evidence" value="ECO:0007669"/>
    <property type="project" value="InterPro"/>
</dbReference>
<dbReference type="OrthoDB" id="9983560at2759"/>
<dbReference type="Pfam" id="PF01565">
    <property type="entry name" value="FAD_binding_4"/>
    <property type="match status" value="1"/>
</dbReference>
<dbReference type="Proteomes" id="UP001152300">
    <property type="component" value="Unassembled WGS sequence"/>
</dbReference>
<dbReference type="InterPro" id="IPR016169">
    <property type="entry name" value="FAD-bd_PCMH_sub2"/>
</dbReference>
<dbReference type="AlphaFoldDB" id="A0A9X0AIR2"/>
<gene>
    <name evidence="4" type="ORF">OCU04_007434</name>
</gene>
<evidence type="ECO:0000313" key="5">
    <source>
        <dbReference type="Proteomes" id="UP001152300"/>
    </source>
</evidence>
<dbReference type="InterPro" id="IPR050432">
    <property type="entry name" value="FAD-linked_Oxidoreductases_BP"/>
</dbReference>
<comment type="similarity">
    <text evidence="1">Belongs to the oxygen-dependent FAD-linked oxidoreductase family.</text>
</comment>
<dbReference type="PANTHER" id="PTHR13878">
    <property type="entry name" value="GULONOLACTONE OXIDASE"/>
    <property type="match status" value="1"/>
</dbReference>
<evidence type="ECO:0000259" key="3">
    <source>
        <dbReference type="PROSITE" id="PS51387"/>
    </source>
</evidence>
<dbReference type="PROSITE" id="PS51387">
    <property type="entry name" value="FAD_PCMH"/>
    <property type="match status" value="1"/>
</dbReference>
<evidence type="ECO:0000313" key="4">
    <source>
        <dbReference type="EMBL" id="KAJ8063562.1"/>
    </source>
</evidence>
<sequence>MQWPLDSLQSLLLGYNVSTAFTQSVWLLEPFQYFLLGYNISAAAPSTCRCIPEDDCWPGAEDWIELNKTVEGRLIAMTPATMLGAVCHDPQYDQAACEIARKNWNECHFHHIDPASFIMPYFQNRTCDPFTPREQQCVLGHHADYLINISGPEDIAAGLKFASEKNIRLVIKNTGHDYLGKSTGRGALSLWTHHLKTLDLLSYNSPSYTGSAIKLGAGVQSYEAYPFANSHGLRIVGGECPTVGLAGGYTAGGGHSPLSSIYGLAADSVLSWEVVIANGTLLTASQEENSDLYWALSGGGGGTYGVVTSMTVIAYPEGPVGGAFLTFSPEEIEETIYWNAVEVWHASLPDIVDAGAMALYAAFKNSFRALLTVPEYTSEETQQLLNPFLENLVALKIPHKLDITYFPTYFQHFETYFGPLPFGWFPAEQLTNGRLIPRSVISENSKALTAVAKSISNTPYFGFAGIALNVNHFPPGINSIHPAWRDTLISASIPGIWNFSDPFNSNDELQKNNTEVIGHLLKTITPGSGTYMNEADFRDPDWKDAFYGKVRII</sequence>
<feature type="domain" description="FAD-binding PCMH-type" evidence="3">
    <location>
        <begin position="139"/>
        <end position="317"/>
    </location>
</feature>
<reference evidence="4" key="1">
    <citation type="submission" date="2022-11" db="EMBL/GenBank/DDBJ databases">
        <title>Genome Resource of Sclerotinia nivalis Strain SnTB1, a Plant Pathogen Isolated from American Ginseng.</title>
        <authorList>
            <person name="Fan S."/>
        </authorList>
    </citation>
    <scope>NUCLEOTIDE SEQUENCE</scope>
    <source>
        <strain evidence="4">SnTB1</strain>
    </source>
</reference>
<comment type="caution">
    <text evidence="4">The sequence shown here is derived from an EMBL/GenBank/DDBJ whole genome shotgun (WGS) entry which is preliminary data.</text>
</comment>
<dbReference type="InterPro" id="IPR016166">
    <property type="entry name" value="FAD-bd_PCMH"/>
</dbReference>
<dbReference type="Gene3D" id="3.30.465.10">
    <property type="match status" value="1"/>
</dbReference>
<name>A0A9X0AIR2_9HELO</name>
<keyword evidence="2" id="KW-0560">Oxidoreductase</keyword>
<evidence type="ECO:0000256" key="2">
    <source>
        <dbReference type="ARBA" id="ARBA00023002"/>
    </source>
</evidence>
<accession>A0A9X0AIR2</accession>
<dbReference type="InterPro" id="IPR036318">
    <property type="entry name" value="FAD-bd_PCMH-like_sf"/>
</dbReference>
<dbReference type="SUPFAM" id="SSF56176">
    <property type="entry name" value="FAD-binding/transporter-associated domain-like"/>
    <property type="match status" value="1"/>
</dbReference>
<dbReference type="EMBL" id="JAPEIS010000008">
    <property type="protein sequence ID" value="KAJ8063562.1"/>
    <property type="molecule type" value="Genomic_DNA"/>
</dbReference>
<dbReference type="InterPro" id="IPR006094">
    <property type="entry name" value="Oxid_FAD_bind_N"/>
</dbReference>